<protein>
    <submittedName>
        <fullName evidence="9">Putative alginate O-acetylase AlgJ</fullName>
        <ecNumber evidence="9">2.3.1.-</ecNumber>
    </submittedName>
</protein>
<evidence type="ECO:0000256" key="4">
    <source>
        <dbReference type="ARBA" id="ARBA00022729"/>
    </source>
</evidence>
<evidence type="ECO:0000259" key="8">
    <source>
        <dbReference type="Pfam" id="PF16822"/>
    </source>
</evidence>
<keyword evidence="3 9" id="KW-0808">Transferase</keyword>
<evidence type="ECO:0000256" key="7">
    <source>
        <dbReference type="SAM" id="Phobius"/>
    </source>
</evidence>
<evidence type="ECO:0000313" key="9">
    <source>
        <dbReference type="EMBL" id="SPH20612.1"/>
    </source>
</evidence>
<keyword evidence="9" id="KW-0012">Acyltransferase</keyword>
<evidence type="ECO:0000256" key="6">
    <source>
        <dbReference type="ARBA" id="ARBA00022841"/>
    </source>
</evidence>
<reference evidence="9 10" key="1">
    <citation type="submission" date="2018-03" db="EMBL/GenBank/DDBJ databases">
        <authorList>
            <person name="Keele B.F."/>
        </authorList>
    </citation>
    <scope>NUCLEOTIDE SEQUENCE [LARGE SCALE GENOMIC DNA]</scope>
    <source>
        <strain evidence="9 10">CECT 8599</strain>
    </source>
</reference>
<evidence type="ECO:0000256" key="3">
    <source>
        <dbReference type="ARBA" id="ARBA00022679"/>
    </source>
</evidence>
<keyword evidence="7" id="KW-0472">Membrane</keyword>
<gene>
    <name evidence="9" type="primary">algJ</name>
    <name evidence="9" type="ORF">ASD8599_01351</name>
</gene>
<evidence type="ECO:0000313" key="10">
    <source>
        <dbReference type="Proteomes" id="UP000244880"/>
    </source>
</evidence>
<dbReference type="GO" id="GO:0042121">
    <property type="term" value="P:alginic acid biosynthetic process"/>
    <property type="evidence" value="ECO:0007669"/>
    <property type="project" value="UniProtKB-UniPathway"/>
</dbReference>
<keyword evidence="10" id="KW-1185">Reference proteome</keyword>
<feature type="domain" description="AlgX/AlgJ SGNH hydrolase-like" evidence="8">
    <location>
        <begin position="83"/>
        <end position="336"/>
    </location>
</feature>
<keyword evidence="6" id="KW-0016">Alginate biosynthesis</keyword>
<comment type="pathway">
    <text evidence="2">Glycan biosynthesis; alginate biosynthesis.</text>
</comment>
<evidence type="ECO:0000256" key="1">
    <source>
        <dbReference type="ARBA" id="ARBA00004418"/>
    </source>
</evidence>
<dbReference type="RefSeq" id="WP_108827805.1">
    <property type="nucleotide sequence ID" value="NZ_OMOR01000001.1"/>
</dbReference>
<dbReference type="EMBL" id="OMOR01000001">
    <property type="protein sequence ID" value="SPH20612.1"/>
    <property type="molecule type" value="Genomic_DNA"/>
</dbReference>
<organism evidence="9 10">
    <name type="scientific">Ascidiaceihabitans donghaensis</name>
    <dbReference type="NCBI Taxonomy" id="1510460"/>
    <lineage>
        <taxon>Bacteria</taxon>
        <taxon>Pseudomonadati</taxon>
        <taxon>Pseudomonadota</taxon>
        <taxon>Alphaproteobacteria</taxon>
        <taxon>Rhodobacterales</taxon>
        <taxon>Paracoccaceae</taxon>
        <taxon>Ascidiaceihabitans</taxon>
    </lineage>
</organism>
<name>A0A2R8BC47_9RHOB</name>
<keyword evidence="7" id="KW-1133">Transmembrane helix</keyword>
<accession>A0A2R8BC47</accession>
<dbReference type="GO" id="GO:0042597">
    <property type="term" value="C:periplasmic space"/>
    <property type="evidence" value="ECO:0007669"/>
    <property type="project" value="UniProtKB-SubCell"/>
</dbReference>
<evidence type="ECO:0000256" key="5">
    <source>
        <dbReference type="ARBA" id="ARBA00022764"/>
    </source>
</evidence>
<dbReference type="GO" id="GO:0016746">
    <property type="term" value="F:acyltransferase activity"/>
    <property type="evidence" value="ECO:0007669"/>
    <property type="project" value="UniProtKB-KW"/>
</dbReference>
<sequence length="346" mass="37569">MMILNEYTQRLIAIGFVGFLGLVGLVTHCLMDPVDRGEGALGGALQSKYEAGFNRSNPLNTVSVSVMSTFKYAVFGQAKTGAIVGKDGWLFTAEELEVREEFHANMSRAATEIARVQSVMAQKGTVLVPVIVPDKADVFSQMLRQVRPDDVQHRRLHFMSLLADLDVAALDAFGAIKAVQTGFMRDDTHWSPRGSRAVAQQIAAYVELAHLGLAPVAVKTIQGPSTDFDGDLLKFVPTGVFRTVFGPAQNQIETYITTVEASGGLFGDTDVDVALVGTSFSAKPEWNFAGFLQDALGADLLNMSAVGQGPFKPMQAYLASEKFQNSPPKLVVWEIPVRYTSKDMNQ</sequence>
<dbReference type="EC" id="2.3.1.-" evidence="9"/>
<comment type="subcellular location">
    <subcellularLocation>
        <location evidence="1">Periplasm</location>
    </subcellularLocation>
</comment>
<dbReference type="OrthoDB" id="9760774at2"/>
<keyword evidence="7" id="KW-0812">Transmembrane</keyword>
<dbReference type="Pfam" id="PF16822">
    <property type="entry name" value="ALGX"/>
    <property type="match status" value="1"/>
</dbReference>
<dbReference type="Proteomes" id="UP000244880">
    <property type="component" value="Unassembled WGS sequence"/>
</dbReference>
<feature type="transmembrane region" description="Helical" evidence="7">
    <location>
        <begin position="12"/>
        <end position="31"/>
    </location>
</feature>
<keyword evidence="5" id="KW-0574">Periplasm</keyword>
<dbReference type="UniPathway" id="UPA00286"/>
<evidence type="ECO:0000256" key="2">
    <source>
        <dbReference type="ARBA" id="ARBA00005182"/>
    </source>
</evidence>
<dbReference type="SUPFAM" id="SSF52266">
    <property type="entry name" value="SGNH hydrolase"/>
    <property type="match status" value="1"/>
</dbReference>
<dbReference type="AlphaFoldDB" id="A0A2R8BC47"/>
<dbReference type="InterPro" id="IPR031811">
    <property type="entry name" value="ALGX/ALGJ_SGNH-like"/>
</dbReference>
<proteinExistence type="predicted"/>
<keyword evidence="4" id="KW-0732">Signal</keyword>